<feature type="non-terminal residue" evidence="1">
    <location>
        <position position="103"/>
    </location>
</feature>
<sequence>VSRIPFSAVYGTVGFKETEAQVYLTAAPITAKILEVERFTRAPDRFNVSKQRSVSKAMPAVFKIELKHGNFTWIVKRKEKHFMELHRELLRYKTLMRIPLPTR</sequence>
<feature type="non-terminal residue" evidence="1">
    <location>
        <position position="1"/>
    </location>
</feature>
<dbReference type="EMBL" id="JAMKFB020000002">
    <property type="protein sequence ID" value="KAL0200680.1"/>
    <property type="molecule type" value="Genomic_DNA"/>
</dbReference>
<reference evidence="1 2" key="1">
    <citation type="submission" date="2024-05" db="EMBL/GenBank/DDBJ databases">
        <title>Genome sequencing and assembly of Indian major carp, Cirrhinus mrigala (Hamilton, 1822).</title>
        <authorList>
            <person name="Mohindra V."/>
            <person name="Chowdhury L.M."/>
            <person name="Lal K."/>
            <person name="Jena J.K."/>
        </authorList>
    </citation>
    <scope>NUCLEOTIDE SEQUENCE [LARGE SCALE GENOMIC DNA]</scope>
    <source>
        <strain evidence="1">CM1030</strain>
        <tissue evidence="1">Blood</tissue>
    </source>
</reference>
<evidence type="ECO:0000313" key="2">
    <source>
        <dbReference type="Proteomes" id="UP001529510"/>
    </source>
</evidence>
<evidence type="ECO:0008006" key="3">
    <source>
        <dbReference type="Google" id="ProtNLM"/>
    </source>
</evidence>
<gene>
    <name evidence="1" type="ORF">M9458_003867</name>
</gene>
<name>A0ABD0RRF1_CIRMR</name>
<organism evidence="1 2">
    <name type="scientific">Cirrhinus mrigala</name>
    <name type="common">Mrigala</name>
    <dbReference type="NCBI Taxonomy" id="683832"/>
    <lineage>
        <taxon>Eukaryota</taxon>
        <taxon>Metazoa</taxon>
        <taxon>Chordata</taxon>
        <taxon>Craniata</taxon>
        <taxon>Vertebrata</taxon>
        <taxon>Euteleostomi</taxon>
        <taxon>Actinopterygii</taxon>
        <taxon>Neopterygii</taxon>
        <taxon>Teleostei</taxon>
        <taxon>Ostariophysi</taxon>
        <taxon>Cypriniformes</taxon>
        <taxon>Cyprinidae</taxon>
        <taxon>Labeoninae</taxon>
        <taxon>Labeonini</taxon>
        <taxon>Cirrhinus</taxon>
    </lineage>
</organism>
<comment type="caution">
    <text evidence="1">The sequence shown here is derived from an EMBL/GenBank/DDBJ whole genome shotgun (WGS) entry which is preliminary data.</text>
</comment>
<dbReference type="InterPro" id="IPR036871">
    <property type="entry name" value="PX_dom_sf"/>
</dbReference>
<dbReference type="AlphaFoldDB" id="A0ABD0RRF1"/>
<protein>
    <recommendedName>
        <fullName evidence="3">PX domain-containing protein</fullName>
    </recommendedName>
</protein>
<dbReference type="Proteomes" id="UP001529510">
    <property type="component" value="Unassembled WGS sequence"/>
</dbReference>
<keyword evidence="2" id="KW-1185">Reference proteome</keyword>
<dbReference type="SUPFAM" id="SSF64268">
    <property type="entry name" value="PX domain"/>
    <property type="match status" value="1"/>
</dbReference>
<dbReference type="Gene3D" id="3.30.1520.10">
    <property type="entry name" value="Phox-like domain"/>
    <property type="match status" value="1"/>
</dbReference>
<proteinExistence type="predicted"/>
<accession>A0ABD0RRF1</accession>
<evidence type="ECO:0000313" key="1">
    <source>
        <dbReference type="EMBL" id="KAL0200680.1"/>
    </source>
</evidence>